<dbReference type="PANTHER" id="PTHR46142">
    <property type="match status" value="1"/>
</dbReference>
<feature type="domain" description="VOC" evidence="1">
    <location>
        <begin position="5"/>
        <end position="123"/>
    </location>
</feature>
<gene>
    <name evidence="2" type="ORF">RUM8411_03118</name>
</gene>
<dbReference type="PANTHER" id="PTHR46142:SF3">
    <property type="entry name" value="F18B13.24 PROTEIN"/>
    <property type="match status" value="1"/>
</dbReference>
<reference evidence="3" key="1">
    <citation type="submission" date="2017-03" db="EMBL/GenBank/DDBJ databases">
        <authorList>
            <person name="Rodrigo-Torres L."/>
            <person name="Arahal R.D."/>
            <person name="Lucena T."/>
        </authorList>
    </citation>
    <scope>NUCLEOTIDE SEQUENCE [LARGE SCALE GENOMIC DNA]</scope>
    <source>
        <strain evidence="3">CECT 8411</strain>
    </source>
</reference>
<dbReference type="AlphaFoldDB" id="A0A1X6ZWA7"/>
<dbReference type="SUPFAM" id="SSF54593">
    <property type="entry name" value="Glyoxalase/Bleomycin resistance protein/Dihydroxybiphenyl dioxygenase"/>
    <property type="match status" value="1"/>
</dbReference>
<sequence>MRIERLDHVNIVTTKLSEMATWYEEVLGLKPGARPDFPFPGAWLYAGDHAVVHLVGHEGTPNVGSEVRLKLEHFALSATGLSAFEEKLISSQIQYRKTDVPGARMVQIHVADPDGNHIHIDFEEGE</sequence>
<proteinExistence type="predicted"/>
<accession>A0A1X6ZWA7</accession>
<name>A0A1X6ZWA7_9RHOB</name>
<dbReference type="Pfam" id="PF00903">
    <property type="entry name" value="Glyoxalase"/>
    <property type="match status" value="1"/>
</dbReference>
<dbReference type="InterPro" id="IPR029068">
    <property type="entry name" value="Glyas_Bleomycin-R_OHBP_Dase"/>
</dbReference>
<dbReference type="OrthoDB" id="5243302at2"/>
<dbReference type="InterPro" id="IPR004360">
    <property type="entry name" value="Glyas_Fos-R_dOase_dom"/>
</dbReference>
<dbReference type="RefSeq" id="WP_085823612.1">
    <property type="nucleotide sequence ID" value="NZ_FWFP01000009.1"/>
</dbReference>
<organism evidence="2 3">
    <name type="scientific">Ruegeria meonggei</name>
    <dbReference type="NCBI Taxonomy" id="1446476"/>
    <lineage>
        <taxon>Bacteria</taxon>
        <taxon>Pseudomonadati</taxon>
        <taxon>Pseudomonadota</taxon>
        <taxon>Alphaproteobacteria</taxon>
        <taxon>Rhodobacterales</taxon>
        <taxon>Roseobacteraceae</taxon>
        <taxon>Ruegeria</taxon>
    </lineage>
</organism>
<dbReference type="Gene3D" id="3.10.180.10">
    <property type="entry name" value="2,3-Dihydroxybiphenyl 1,2-Dioxygenase, domain 1"/>
    <property type="match status" value="1"/>
</dbReference>
<dbReference type="EMBL" id="FWFP01000009">
    <property type="protein sequence ID" value="SLN63112.1"/>
    <property type="molecule type" value="Genomic_DNA"/>
</dbReference>
<keyword evidence="3" id="KW-1185">Reference proteome</keyword>
<dbReference type="Proteomes" id="UP000193778">
    <property type="component" value="Unassembled WGS sequence"/>
</dbReference>
<dbReference type="PROSITE" id="PS51819">
    <property type="entry name" value="VOC"/>
    <property type="match status" value="1"/>
</dbReference>
<dbReference type="InterPro" id="IPR037523">
    <property type="entry name" value="VOC_core"/>
</dbReference>
<evidence type="ECO:0000313" key="2">
    <source>
        <dbReference type="EMBL" id="SLN63112.1"/>
    </source>
</evidence>
<evidence type="ECO:0000259" key="1">
    <source>
        <dbReference type="PROSITE" id="PS51819"/>
    </source>
</evidence>
<protein>
    <submittedName>
        <fullName evidence="2">Glyoxalase-like domain protein</fullName>
    </submittedName>
</protein>
<evidence type="ECO:0000313" key="3">
    <source>
        <dbReference type="Proteomes" id="UP000193778"/>
    </source>
</evidence>